<protein>
    <recommendedName>
        <fullName evidence="2">SWIM-type domain-containing protein</fullName>
    </recommendedName>
</protein>
<name>A0A835I7J8_9MAGN</name>
<dbReference type="PANTHER" id="PTHR31973:SF166">
    <property type="entry name" value="OS10G0104700 PROTEIN"/>
    <property type="match status" value="1"/>
</dbReference>
<evidence type="ECO:0000256" key="1">
    <source>
        <dbReference type="PROSITE-ProRule" id="PRU00325"/>
    </source>
</evidence>
<evidence type="ECO:0000313" key="4">
    <source>
        <dbReference type="Proteomes" id="UP000631114"/>
    </source>
</evidence>
<dbReference type="AlphaFoldDB" id="A0A835I7J8"/>
<sequence>MENTDTHTIQKDNHVFAVISYLYDTLAIRIGLDSTVSALKRNIYDKWRDVTPLACKLYFISDEKKSSIDTDSGLQSLALFLCAKGIYSFKIFVGLDDSIQNLICDEVENCSMLFAPTPEVCRPLKSSLWATLITGVGQKFSSGIFPLAFAIVVSEDDTNWEWFLENLKKVVSPQRRMTFFFFDRHHGLVTYIPKVFPDSYHSFCLWHLKKNVVSKVSSMDTRRSYIEKLFTDCAYAATHDEFVKAIEVLRLVSRGVYNYLNDDVPFENWANAYFPGNRYGEMCSNIAECFNSWIAAERYMPVTSMVDKIRIKIMDMMSKHREKCRGWSSKLCPKMEKVLAQNITVGRTWKVTKSSDFVFEVHSERSHCVDLSCFRCTCRRWLIQRFPCAHDLQCILRIGEDVYKFCDSYFLVNAFRESYSHAIEPVPDYEKPLEVNKCVHILPPETRRTPGRRRNKRIESKGVKIRKFHKCSRCNQKVYHNRATCPVEIS</sequence>
<keyword evidence="1" id="KW-0479">Metal-binding</keyword>
<keyword evidence="1" id="KW-0862">Zinc</keyword>
<dbReference type="Pfam" id="PF10551">
    <property type="entry name" value="MULE"/>
    <property type="match status" value="1"/>
</dbReference>
<dbReference type="PANTHER" id="PTHR31973">
    <property type="entry name" value="POLYPROTEIN, PUTATIVE-RELATED"/>
    <property type="match status" value="1"/>
</dbReference>
<proteinExistence type="predicted"/>
<dbReference type="EMBL" id="JADFTS010000004">
    <property type="protein sequence ID" value="KAF9611597.1"/>
    <property type="molecule type" value="Genomic_DNA"/>
</dbReference>
<comment type="caution">
    <text evidence="3">The sequence shown here is derived from an EMBL/GenBank/DDBJ whole genome shotgun (WGS) entry which is preliminary data.</text>
</comment>
<feature type="domain" description="SWIM-type" evidence="2">
    <location>
        <begin position="359"/>
        <end position="399"/>
    </location>
</feature>
<gene>
    <name evidence="3" type="ORF">IFM89_033601</name>
</gene>
<keyword evidence="4" id="KW-1185">Reference proteome</keyword>
<dbReference type="InterPro" id="IPR018289">
    <property type="entry name" value="MULE_transposase_dom"/>
</dbReference>
<keyword evidence="1" id="KW-0863">Zinc-finger</keyword>
<organism evidence="3 4">
    <name type="scientific">Coptis chinensis</name>
    <dbReference type="NCBI Taxonomy" id="261450"/>
    <lineage>
        <taxon>Eukaryota</taxon>
        <taxon>Viridiplantae</taxon>
        <taxon>Streptophyta</taxon>
        <taxon>Embryophyta</taxon>
        <taxon>Tracheophyta</taxon>
        <taxon>Spermatophyta</taxon>
        <taxon>Magnoliopsida</taxon>
        <taxon>Ranunculales</taxon>
        <taxon>Ranunculaceae</taxon>
        <taxon>Coptidoideae</taxon>
        <taxon>Coptis</taxon>
    </lineage>
</organism>
<accession>A0A835I7J8</accession>
<dbReference type="PROSITE" id="PS50966">
    <property type="entry name" value="ZF_SWIM"/>
    <property type="match status" value="1"/>
</dbReference>
<dbReference type="GO" id="GO:0008270">
    <property type="term" value="F:zinc ion binding"/>
    <property type="evidence" value="ECO:0007669"/>
    <property type="project" value="UniProtKB-KW"/>
</dbReference>
<dbReference type="OrthoDB" id="1627963at2759"/>
<dbReference type="InterPro" id="IPR007527">
    <property type="entry name" value="Znf_SWIM"/>
</dbReference>
<reference evidence="3 4" key="1">
    <citation type="submission" date="2020-10" db="EMBL/GenBank/DDBJ databases">
        <title>The Coptis chinensis genome and diversification of protoberbering-type alkaloids.</title>
        <authorList>
            <person name="Wang B."/>
            <person name="Shu S."/>
            <person name="Song C."/>
            <person name="Liu Y."/>
        </authorList>
    </citation>
    <scope>NUCLEOTIDE SEQUENCE [LARGE SCALE GENOMIC DNA]</scope>
    <source>
        <strain evidence="3">HL-2020</strain>
        <tissue evidence="3">Leaf</tissue>
    </source>
</reference>
<evidence type="ECO:0000259" key="2">
    <source>
        <dbReference type="PROSITE" id="PS50966"/>
    </source>
</evidence>
<dbReference type="Proteomes" id="UP000631114">
    <property type="component" value="Unassembled WGS sequence"/>
</dbReference>
<evidence type="ECO:0000313" key="3">
    <source>
        <dbReference type="EMBL" id="KAF9611597.1"/>
    </source>
</evidence>